<accession>A0A067SAT2</accession>
<evidence type="ECO:0000313" key="3">
    <source>
        <dbReference type="Proteomes" id="UP000027222"/>
    </source>
</evidence>
<feature type="compositionally biased region" description="Polar residues" evidence="1">
    <location>
        <begin position="127"/>
        <end position="138"/>
    </location>
</feature>
<keyword evidence="3" id="KW-1185">Reference proteome</keyword>
<feature type="region of interest" description="Disordered" evidence="1">
    <location>
        <begin position="863"/>
        <end position="903"/>
    </location>
</feature>
<feature type="compositionally biased region" description="Basic and acidic residues" evidence="1">
    <location>
        <begin position="703"/>
        <end position="712"/>
    </location>
</feature>
<feature type="compositionally biased region" description="Polar residues" evidence="1">
    <location>
        <begin position="982"/>
        <end position="998"/>
    </location>
</feature>
<gene>
    <name evidence="2" type="ORF">GALMADRAFT_257460</name>
</gene>
<evidence type="ECO:0000256" key="1">
    <source>
        <dbReference type="SAM" id="MobiDB-lite"/>
    </source>
</evidence>
<feature type="compositionally biased region" description="Low complexity" evidence="1">
    <location>
        <begin position="613"/>
        <end position="626"/>
    </location>
</feature>
<feature type="compositionally biased region" description="Low complexity" evidence="1">
    <location>
        <begin position="191"/>
        <end position="210"/>
    </location>
</feature>
<dbReference type="STRING" id="685588.A0A067SAT2"/>
<evidence type="ECO:0000313" key="2">
    <source>
        <dbReference type="EMBL" id="KDR67951.1"/>
    </source>
</evidence>
<feature type="region of interest" description="Disordered" evidence="1">
    <location>
        <begin position="127"/>
        <end position="634"/>
    </location>
</feature>
<dbReference type="InterPro" id="IPR019021">
    <property type="entry name" value="Mms22"/>
</dbReference>
<feature type="compositionally biased region" description="Basic and acidic residues" evidence="1">
    <location>
        <begin position="891"/>
        <end position="900"/>
    </location>
</feature>
<feature type="compositionally biased region" description="Acidic residues" evidence="1">
    <location>
        <begin position="1"/>
        <end position="17"/>
    </location>
</feature>
<feature type="compositionally biased region" description="Basic and acidic residues" evidence="1">
    <location>
        <begin position="399"/>
        <end position="424"/>
    </location>
</feature>
<organism evidence="2 3">
    <name type="scientific">Galerina marginata (strain CBS 339.88)</name>
    <dbReference type="NCBI Taxonomy" id="685588"/>
    <lineage>
        <taxon>Eukaryota</taxon>
        <taxon>Fungi</taxon>
        <taxon>Dikarya</taxon>
        <taxon>Basidiomycota</taxon>
        <taxon>Agaricomycotina</taxon>
        <taxon>Agaricomycetes</taxon>
        <taxon>Agaricomycetidae</taxon>
        <taxon>Agaricales</taxon>
        <taxon>Agaricineae</taxon>
        <taxon>Strophariaceae</taxon>
        <taxon>Galerina</taxon>
    </lineage>
</organism>
<feature type="compositionally biased region" description="Polar residues" evidence="1">
    <location>
        <begin position="496"/>
        <end position="513"/>
    </location>
</feature>
<dbReference type="OrthoDB" id="2386201at2759"/>
<dbReference type="InterPro" id="IPR006594">
    <property type="entry name" value="LisH"/>
</dbReference>
<feature type="compositionally biased region" description="Polar residues" evidence="1">
    <location>
        <begin position="64"/>
        <end position="109"/>
    </location>
</feature>
<dbReference type="PROSITE" id="PS50896">
    <property type="entry name" value="LISH"/>
    <property type="match status" value="1"/>
</dbReference>
<feature type="compositionally biased region" description="Acidic residues" evidence="1">
    <location>
        <begin position="743"/>
        <end position="752"/>
    </location>
</feature>
<feature type="compositionally biased region" description="Polar residues" evidence="1">
    <location>
        <begin position="150"/>
        <end position="165"/>
    </location>
</feature>
<proteinExistence type="predicted"/>
<dbReference type="GO" id="GO:0000724">
    <property type="term" value="P:double-strand break repair via homologous recombination"/>
    <property type="evidence" value="ECO:0007669"/>
    <property type="project" value="TreeGrafter"/>
</dbReference>
<feature type="compositionally biased region" description="Acidic residues" evidence="1">
    <location>
        <begin position="378"/>
        <end position="391"/>
    </location>
</feature>
<dbReference type="EMBL" id="KL142411">
    <property type="protein sequence ID" value="KDR67951.1"/>
    <property type="molecule type" value="Genomic_DNA"/>
</dbReference>
<feature type="compositionally biased region" description="Basic and acidic residues" evidence="1">
    <location>
        <begin position="452"/>
        <end position="479"/>
    </location>
</feature>
<feature type="compositionally biased region" description="Polar residues" evidence="1">
    <location>
        <begin position="232"/>
        <end position="249"/>
    </location>
</feature>
<dbReference type="Pfam" id="PF09462">
    <property type="entry name" value="Mus7"/>
    <property type="match status" value="1"/>
</dbReference>
<feature type="region of interest" description="Disordered" evidence="1">
    <location>
        <begin position="820"/>
        <end position="839"/>
    </location>
</feature>
<dbReference type="GO" id="GO:0031297">
    <property type="term" value="P:replication fork processing"/>
    <property type="evidence" value="ECO:0007669"/>
    <property type="project" value="InterPro"/>
</dbReference>
<dbReference type="GO" id="GO:0005634">
    <property type="term" value="C:nucleus"/>
    <property type="evidence" value="ECO:0007669"/>
    <property type="project" value="InterPro"/>
</dbReference>
<feature type="compositionally biased region" description="Acidic residues" evidence="1">
    <location>
        <begin position="713"/>
        <end position="723"/>
    </location>
</feature>
<feature type="region of interest" description="Disordered" evidence="1">
    <location>
        <begin position="1"/>
        <end position="109"/>
    </location>
</feature>
<dbReference type="HOGENOM" id="CLU_235583_0_0_1"/>
<feature type="compositionally biased region" description="Basic and acidic residues" evidence="1">
    <location>
        <begin position="255"/>
        <end position="265"/>
    </location>
</feature>
<dbReference type="PANTHER" id="PTHR28122">
    <property type="entry name" value="E3 UBIQUITIN-PROTEIN LIGASE SUBSTRATE RECEPTOR MMS22"/>
    <property type="match status" value="1"/>
</dbReference>
<feature type="region of interest" description="Disordered" evidence="1">
    <location>
        <begin position="962"/>
        <end position="1001"/>
    </location>
</feature>
<name>A0A067SAT2_GALM3</name>
<protein>
    <submittedName>
        <fullName evidence="2">Uncharacterized protein</fullName>
    </submittedName>
</protein>
<dbReference type="Proteomes" id="UP000027222">
    <property type="component" value="Unassembled WGS sequence"/>
</dbReference>
<feature type="compositionally biased region" description="Polar residues" evidence="1">
    <location>
        <begin position="267"/>
        <end position="288"/>
    </location>
</feature>
<feature type="region of interest" description="Disordered" evidence="1">
    <location>
        <begin position="659"/>
        <end position="787"/>
    </location>
</feature>
<dbReference type="PANTHER" id="PTHR28122:SF1">
    <property type="entry name" value="E3 UBIQUITIN-PROTEIN LIGASE SUBSTRATE RECEPTOR MMS22"/>
    <property type="match status" value="1"/>
</dbReference>
<sequence>MDFEDDVVETSDVEELEELRTSRLESSPVAAVRKFGTRTATEDLSPPRKKMKLAHNASVEDQKSSPSPARSILTDCNTPHRSQSSSLTFPTTSPGHPQYSSSRTQTPDIIYNTPSRKLEEDVQITALFTSPQSRSQDPQLLVSPSVPQPVFNSSIPEENDFNSYTPLEYPNSPIMHTTTPMSSPPGPRYRSQSADPFSSISSPSSSPARPSGEDVNHDDLDDLLSFSPAKPASSQVSTSPLSPKTTDPEPSSRFYSKEVSPEARRSLSPSQASNQGLLPESGPSQSLPTVGLAPEPETDNDAALAQILNEQRPRYPYPLRTRRPAQMRPYTAEARVYEQTLKNNPEAVVKFKNMDRRRRHPDDHYEQEGTQQDGYTYEGDEDQEDDAEWEEQERKRLHRQEEQRRRLEITKHSEARDASSEREPIQYPGILQDDLSSEDEEEKRQMNALSKEGLKLLRQERKKRKAEEKERRRLEEESRKAKRFPVPKGISVPPKASSSKLRVSASPRRSNGGSDDHVDFVSSNSGSDPFRRRRDMEEPAHGESTQSDQPDFIADYFPEDEGFPMFNEDYPMEDVEGPIPSQHSPPPPSTSLRNSYDGAINVDSDQDEEMSSESEMLHQSSHSQSSTTKIGGIEIDLPANKTKLLSRMMPKVMIASLAKKEAEAAAAAKKKKRRTLQENGVDVVHSGPLLPGQTRVQTAVNPKDVREIKGDSESELEIPEDSDSSSSSHDGAMPSHRGRENVVDDSESDEDDIIKAYRPPSPRKSQKPKALDFDDFDGFNSGSDGDVQIVSSNIRKKRAMGRLRDPSAIDYMLARPRTLWGSQSSSVRSGGGSNHRASSGYKIDVVTSGAKGFGRGQQALLSFDGHQNKKPGGRPKSEASAKVSKPKHINSLHDDDRMPSDDVQVVRKSKRMSLKELKKLRRKAEKARGVWTMRSNGDRITTGKDTAWITVDIGDEYFHRALEPLSSPGPSHTIGRPKEPSSSRVSTKTTPTHQSSDPGSIDIKVENMKRPICIPSDFKLSPLHSGMSFGGSTYIRKGLLHELLKVACSSQEPSLPNYPMTLLGFELGPTTSVEEISSKISGIYDALFEFATGLPDPDSDLLASQWSTVMRVVCQLVSWHLKNAQEQEAAALRNVIWKEITRLVAQVHECSLDFVEGPALVVCWFFVELSVRSAPTPVVGCPPGPFKDSVHLLMQHLLQFGLRKTMKALEPEPGVETELLDGSSPAHLAAELWVRLIHVLDGCAATQEPKYKIHPFWQALIDVLPSRIQACKSKSMKHFEISDDIWRTIFSICNLSQFSAHGMTMNQSHLTACWDVVAFALKAINLKHSPEDHDHLPLVSLMKRDNCVALAAIRCFHLRDKWKWRLDGASMMFNQLAEIFRSRKFCNLLHEDEDYADYPKFFRDKDWDLLSSYDPKDSAFAIFLKLIYQAVKEDPQYAQGNLSPKVRKLLSMAVPTGALSFSKTDPPGERDLTMLYNRMAALAIVTDLNQSACDDMIAKGRSYVSFFNADDHSRIAVIRALTDWAQLLVSRGIAIEAMGGWIEEIATVIGAELEAFAASEPAAASSAGHPISRAGRRLTEFSNVLLGAVRQIIESYAQRAWYPQHFLISSLKPLTSTSIFRNNAVKKEVSLLVNAVFEARAAALPPSRPLPATTSEDRQESQDFGNMGLDVERDDVDWATFDASLALVAPSDANFIPDSANRSLNDSKLRIALSTSQLDQRIYDFTVKAVLAPGLIGDALKNYTRECDNWLRLWLSCGSLDVQAKTWNNYLRLLDGILGNCKDERWARRVRLSVMLQILKLHPMSYPALTNRAFEALLYALVSDNNTDENGQPKPCKIEREYAAMMLSIGGLHHPLLLNQQCLPKRIQGMEDYNFLPEEFLGLRLPLLQVIFKNLNESIRKQLADNVRVDSTNLEYVKMCCAMFSGMRYCLGKSDKAPEGVSMYNDFCFQVVDALKQNPDLCKDPRMTFWVHSWPKCLLPPRADS</sequence>
<dbReference type="GO" id="GO:0035361">
    <property type="term" value="C:Cul8-RING ubiquitin ligase complex"/>
    <property type="evidence" value="ECO:0007669"/>
    <property type="project" value="TreeGrafter"/>
</dbReference>
<reference evidence="3" key="1">
    <citation type="journal article" date="2014" name="Proc. Natl. Acad. Sci. U.S.A.">
        <title>Extensive sampling of basidiomycete genomes demonstrates inadequacy of the white-rot/brown-rot paradigm for wood decay fungi.</title>
        <authorList>
            <person name="Riley R."/>
            <person name="Salamov A.A."/>
            <person name="Brown D.W."/>
            <person name="Nagy L.G."/>
            <person name="Floudas D."/>
            <person name="Held B.W."/>
            <person name="Levasseur A."/>
            <person name="Lombard V."/>
            <person name="Morin E."/>
            <person name="Otillar R."/>
            <person name="Lindquist E.A."/>
            <person name="Sun H."/>
            <person name="LaButti K.M."/>
            <person name="Schmutz J."/>
            <person name="Jabbour D."/>
            <person name="Luo H."/>
            <person name="Baker S.E."/>
            <person name="Pisabarro A.G."/>
            <person name="Walton J.D."/>
            <person name="Blanchette R.A."/>
            <person name="Henrissat B."/>
            <person name="Martin F."/>
            <person name="Cullen D."/>
            <person name="Hibbett D.S."/>
            <person name="Grigoriev I.V."/>
        </authorList>
    </citation>
    <scope>NUCLEOTIDE SEQUENCE [LARGE SCALE GENOMIC DNA]</scope>
    <source>
        <strain evidence="3">CBS 339.88</strain>
    </source>
</reference>